<evidence type="ECO:0000313" key="2">
    <source>
        <dbReference type="Proteomes" id="UP000265520"/>
    </source>
</evidence>
<sequence>MLLPTIILTSEVSCGRYLRHPISSLRTGIDSFGHEQQKDAIDDISCNPNEEEDDSEANNLMIEKSNRGFKNSQTCIIPSR</sequence>
<proteinExistence type="predicted"/>
<reference evidence="1 2" key="1">
    <citation type="journal article" date="2018" name="Front. Plant Sci.">
        <title>Red Clover (Trifolium pratense) and Zigzag Clover (T. medium) - A Picture of Genomic Similarities and Differences.</title>
        <authorList>
            <person name="Dluhosova J."/>
            <person name="Istvanek J."/>
            <person name="Nedelnik J."/>
            <person name="Repkova J."/>
        </authorList>
    </citation>
    <scope>NUCLEOTIDE SEQUENCE [LARGE SCALE GENOMIC DNA]</scope>
    <source>
        <strain evidence="2">cv. 10/8</strain>
        <tissue evidence="1">Leaf</tissue>
    </source>
</reference>
<dbReference type="EMBL" id="LXQA010276255">
    <property type="protein sequence ID" value="MCI40128.1"/>
    <property type="molecule type" value="Genomic_DNA"/>
</dbReference>
<dbReference type="AlphaFoldDB" id="A0A392RU11"/>
<organism evidence="1 2">
    <name type="scientific">Trifolium medium</name>
    <dbReference type="NCBI Taxonomy" id="97028"/>
    <lineage>
        <taxon>Eukaryota</taxon>
        <taxon>Viridiplantae</taxon>
        <taxon>Streptophyta</taxon>
        <taxon>Embryophyta</taxon>
        <taxon>Tracheophyta</taxon>
        <taxon>Spermatophyta</taxon>
        <taxon>Magnoliopsida</taxon>
        <taxon>eudicotyledons</taxon>
        <taxon>Gunneridae</taxon>
        <taxon>Pentapetalae</taxon>
        <taxon>rosids</taxon>
        <taxon>fabids</taxon>
        <taxon>Fabales</taxon>
        <taxon>Fabaceae</taxon>
        <taxon>Papilionoideae</taxon>
        <taxon>50 kb inversion clade</taxon>
        <taxon>NPAAA clade</taxon>
        <taxon>Hologalegina</taxon>
        <taxon>IRL clade</taxon>
        <taxon>Trifolieae</taxon>
        <taxon>Trifolium</taxon>
    </lineage>
</organism>
<comment type="caution">
    <text evidence="1">The sequence shown here is derived from an EMBL/GenBank/DDBJ whole genome shotgun (WGS) entry which is preliminary data.</text>
</comment>
<protein>
    <submittedName>
        <fullName evidence="1">Uncharacterized protein</fullName>
    </submittedName>
</protein>
<name>A0A392RU11_9FABA</name>
<evidence type="ECO:0000313" key="1">
    <source>
        <dbReference type="EMBL" id="MCI40128.1"/>
    </source>
</evidence>
<keyword evidence="2" id="KW-1185">Reference proteome</keyword>
<dbReference type="Proteomes" id="UP000265520">
    <property type="component" value="Unassembled WGS sequence"/>
</dbReference>
<accession>A0A392RU11</accession>